<evidence type="ECO:0000313" key="2">
    <source>
        <dbReference type="Proteomes" id="UP001227268"/>
    </source>
</evidence>
<protein>
    <submittedName>
        <fullName evidence="1">Uncharacterized protein</fullName>
    </submittedName>
</protein>
<gene>
    <name evidence="1" type="ORF">QFC21_004220</name>
</gene>
<sequence length="223" mass="24410">MPSNTAALQERDPEGFLRALFATTEASEIEDHVSESEEDDIVSCNPRMTDAPLPIGTQRSVRISQPIERVTSPVAVRKSQKRKGGTRKPDHLKHIPIRAEKAQKRMDERDALQQAVLKQREELSVAKEKQKKTKSQTKAVKEKANSIKDQAQSAQKQPEETQNDNSVPKAPRPRPVPTQRLPDPTFAVQERAAPPPASSSSSLAAASSNTSNTAPRRASGLAA</sequence>
<keyword evidence="2" id="KW-1185">Reference proteome</keyword>
<accession>A0ACC2VIV4</accession>
<evidence type="ECO:0000313" key="1">
    <source>
        <dbReference type="EMBL" id="KAJ9099339.1"/>
    </source>
</evidence>
<proteinExistence type="predicted"/>
<comment type="caution">
    <text evidence="1">The sequence shown here is derived from an EMBL/GenBank/DDBJ whole genome shotgun (WGS) entry which is preliminary data.</text>
</comment>
<dbReference type="EMBL" id="JASBWT010000013">
    <property type="protein sequence ID" value="KAJ9099339.1"/>
    <property type="molecule type" value="Genomic_DNA"/>
</dbReference>
<reference evidence="1" key="1">
    <citation type="submission" date="2023-04" db="EMBL/GenBank/DDBJ databases">
        <title>Draft Genome sequencing of Naganishia species isolated from polar environments using Oxford Nanopore Technology.</title>
        <authorList>
            <person name="Leo P."/>
            <person name="Venkateswaran K."/>
        </authorList>
    </citation>
    <scope>NUCLEOTIDE SEQUENCE</scope>
    <source>
        <strain evidence="1">MNA-CCFEE 5423</strain>
    </source>
</reference>
<dbReference type="Proteomes" id="UP001227268">
    <property type="component" value="Unassembled WGS sequence"/>
</dbReference>
<name>A0ACC2VIV4_9TREE</name>
<organism evidence="1 2">
    <name type="scientific">Naganishia friedmannii</name>
    <dbReference type="NCBI Taxonomy" id="89922"/>
    <lineage>
        <taxon>Eukaryota</taxon>
        <taxon>Fungi</taxon>
        <taxon>Dikarya</taxon>
        <taxon>Basidiomycota</taxon>
        <taxon>Agaricomycotina</taxon>
        <taxon>Tremellomycetes</taxon>
        <taxon>Filobasidiales</taxon>
        <taxon>Filobasidiaceae</taxon>
        <taxon>Naganishia</taxon>
    </lineage>
</organism>